<dbReference type="Pfam" id="PF24864">
    <property type="entry name" value="DUF7730"/>
    <property type="match status" value="1"/>
</dbReference>
<keyword evidence="4" id="KW-1185">Reference proteome</keyword>
<dbReference type="AlphaFoldDB" id="A0A7C8M723"/>
<reference evidence="3 4" key="1">
    <citation type="submission" date="2020-01" db="EMBL/GenBank/DDBJ databases">
        <authorList>
            <consortium name="DOE Joint Genome Institute"/>
            <person name="Haridas S."/>
            <person name="Albert R."/>
            <person name="Binder M."/>
            <person name="Bloem J."/>
            <person name="Labutti K."/>
            <person name="Salamov A."/>
            <person name="Andreopoulos B."/>
            <person name="Baker S.E."/>
            <person name="Barry K."/>
            <person name="Bills G."/>
            <person name="Bluhm B.H."/>
            <person name="Cannon C."/>
            <person name="Castanera R."/>
            <person name="Culley D.E."/>
            <person name="Daum C."/>
            <person name="Ezra D."/>
            <person name="Gonzalez J.B."/>
            <person name="Henrissat B."/>
            <person name="Kuo A."/>
            <person name="Liang C."/>
            <person name="Lipzen A."/>
            <person name="Lutzoni F."/>
            <person name="Magnuson J."/>
            <person name="Mondo S."/>
            <person name="Nolan M."/>
            <person name="Ohm R."/>
            <person name="Pangilinan J."/>
            <person name="Park H.-J.H."/>
            <person name="Ramirez L."/>
            <person name="Alfaro M."/>
            <person name="Sun H."/>
            <person name="Tritt A."/>
            <person name="Yoshinaga Y."/>
            <person name="Zwiers L.-H.L."/>
            <person name="Turgeon B.G."/>
            <person name="Goodwin S.B."/>
            <person name="Spatafora J.W."/>
            <person name="Crous P.W."/>
            <person name="Grigoriev I.V."/>
        </authorList>
    </citation>
    <scope>NUCLEOTIDE SEQUENCE [LARGE SCALE GENOMIC DNA]</scope>
    <source>
        <strain evidence="3 4">CBS 611.86</strain>
    </source>
</reference>
<comment type="caution">
    <text evidence="3">The sequence shown here is derived from an EMBL/GenBank/DDBJ whole genome shotgun (WGS) entry which is preliminary data.</text>
</comment>
<dbReference type="InterPro" id="IPR056632">
    <property type="entry name" value="DUF7730"/>
</dbReference>
<feature type="region of interest" description="Disordered" evidence="1">
    <location>
        <begin position="1"/>
        <end position="20"/>
    </location>
</feature>
<dbReference type="PANTHER" id="PTHR38790">
    <property type="entry name" value="2EXR DOMAIN-CONTAINING PROTEIN-RELATED"/>
    <property type="match status" value="1"/>
</dbReference>
<proteinExistence type="predicted"/>
<feature type="compositionally biased region" description="Basic residues" evidence="1">
    <location>
        <begin position="1"/>
        <end position="19"/>
    </location>
</feature>
<accession>A0A7C8M723</accession>
<dbReference type="Proteomes" id="UP000481861">
    <property type="component" value="Unassembled WGS sequence"/>
</dbReference>
<gene>
    <name evidence="3" type="ORF">BDV95DRAFT_586414</name>
</gene>
<evidence type="ECO:0000313" key="3">
    <source>
        <dbReference type="EMBL" id="KAF2865442.1"/>
    </source>
</evidence>
<evidence type="ECO:0000259" key="2">
    <source>
        <dbReference type="Pfam" id="PF24864"/>
    </source>
</evidence>
<sequence>MPKAAPKKRAKAKPPKARVAKAAPSEVNLVEEASVEDLIGQDDITLHNAQNSSLLRLPAELREQIWTYAFGNRTLHPDSSRKFYGHPGRGTLTFYRCQEPHSDAEVYAMSLQGSAPDAPYSWAAESMVQDDRWVGSHGTRCLMQKAENATAPAVCKQMYHEAEEIIWKTTTWSFASPFAFQDFVRTPGVKLHLITQLSIVLDHRGLHGWENALTPGTVASCTSLVGLNLIMSISRWYMVNSRSYSRHIKRMNRPQSDTWYLVQLISQFHHLVNLIKQFQHLPLREERTTVLVTHEHGPKIHDPPPADPGPRLSVPKRIHMAGIVKELLLDHHPRRLSGRSRR</sequence>
<protein>
    <recommendedName>
        <fullName evidence="2">DUF7730 domain-containing protein</fullName>
    </recommendedName>
</protein>
<organism evidence="3 4">
    <name type="scientific">Massariosphaeria phaeospora</name>
    <dbReference type="NCBI Taxonomy" id="100035"/>
    <lineage>
        <taxon>Eukaryota</taxon>
        <taxon>Fungi</taxon>
        <taxon>Dikarya</taxon>
        <taxon>Ascomycota</taxon>
        <taxon>Pezizomycotina</taxon>
        <taxon>Dothideomycetes</taxon>
        <taxon>Pleosporomycetidae</taxon>
        <taxon>Pleosporales</taxon>
        <taxon>Pleosporales incertae sedis</taxon>
        <taxon>Massariosphaeria</taxon>
    </lineage>
</organism>
<dbReference type="PANTHER" id="PTHR38790:SF4">
    <property type="entry name" value="2EXR DOMAIN-CONTAINING PROTEIN"/>
    <property type="match status" value="1"/>
</dbReference>
<dbReference type="EMBL" id="JAADJZ010000033">
    <property type="protein sequence ID" value="KAF2865442.1"/>
    <property type="molecule type" value="Genomic_DNA"/>
</dbReference>
<evidence type="ECO:0000256" key="1">
    <source>
        <dbReference type="SAM" id="MobiDB-lite"/>
    </source>
</evidence>
<name>A0A7C8M723_9PLEO</name>
<dbReference type="OrthoDB" id="5413827at2759"/>
<evidence type="ECO:0000313" key="4">
    <source>
        <dbReference type="Proteomes" id="UP000481861"/>
    </source>
</evidence>
<feature type="domain" description="DUF7730" evidence="2">
    <location>
        <begin position="48"/>
        <end position="206"/>
    </location>
</feature>